<protein>
    <submittedName>
        <fullName evidence="1">Uncharacterized protein</fullName>
    </submittedName>
</protein>
<accession>A0A0G4GB75</accession>
<dbReference type="EMBL" id="CDMZ01001051">
    <property type="protein sequence ID" value="CEM26379.1"/>
    <property type="molecule type" value="Genomic_DNA"/>
</dbReference>
<dbReference type="VEuPathDB" id="CryptoDB:Cvel_21105"/>
<proteinExistence type="predicted"/>
<organism evidence="1">
    <name type="scientific">Chromera velia CCMP2878</name>
    <dbReference type="NCBI Taxonomy" id="1169474"/>
    <lineage>
        <taxon>Eukaryota</taxon>
        <taxon>Sar</taxon>
        <taxon>Alveolata</taxon>
        <taxon>Colpodellida</taxon>
        <taxon>Chromeraceae</taxon>
        <taxon>Chromera</taxon>
    </lineage>
</organism>
<sequence length="70" mass="7768">MSGASLLSVFAPGPAKKQKTAKEANRTREMFEKGKTEVRDAVKKLVVYKEDAEKVLLLGEDKYVLQLSVV</sequence>
<dbReference type="AlphaFoldDB" id="A0A0G4GB75"/>
<gene>
    <name evidence="1" type="ORF">Cvel_21105</name>
</gene>
<evidence type="ECO:0000313" key="1">
    <source>
        <dbReference type="EMBL" id="CEM26379.1"/>
    </source>
</evidence>
<name>A0A0G4GB75_9ALVE</name>
<reference evidence="1" key="1">
    <citation type="submission" date="2014-11" db="EMBL/GenBank/DDBJ databases">
        <authorList>
            <person name="Otto D Thomas"/>
            <person name="Naeem Raeece"/>
        </authorList>
    </citation>
    <scope>NUCLEOTIDE SEQUENCE</scope>
</reference>